<dbReference type="Pfam" id="PF00668">
    <property type="entry name" value="Condensation"/>
    <property type="match status" value="2"/>
</dbReference>
<evidence type="ECO:0000256" key="2">
    <source>
        <dbReference type="ARBA" id="ARBA00022450"/>
    </source>
</evidence>
<dbReference type="CDD" id="cd00610">
    <property type="entry name" value="OAT_like"/>
    <property type="match status" value="1"/>
</dbReference>
<dbReference type="Gene3D" id="1.10.1200.10">
    <property type="entry name" value="ACP-like"/>
    <property type="match status" value="2"/>
</dbReference>
<dbReference type="SUPFAM" id="SSF53383">
    <property type="entry name" value="PLP-dependent transferases"/>
    <property type="match status" value="1"/>
</dbReference>
<dbReference type="InterPro" id="IPR023213">
    <property type="entry name" value="CAT-like_dom_sf"/>
</dbReference>
<evidence type="ECO:0000256" key="9">
    <source>
        <dbReference type="SAM" id="Phobius"/>
    </source>
</evidence>
<dbReference type="InterPro" id="IPR015424">
    <property type="entry name" value="PyrdxlP-dep_Trfase"/>
</dbReference>
<dbReference type="InterPro" id="IPR020806">
    <property type="entry name" value="PKS_PP-bd"/>
</dbReference>
<keyword evidence="9" id="KW-0472">Membrane</keyword>
<dbReference type="SUPFAM" id="SSF52151">
    <property type="entry name" value="FabD/lysophospholipase-like"/>
    <property type="match status" value="1"/>
</dbReference>
<dbReference type="GO" id="GO:0006633">
    <property type="term" value="P:fatty acid biosynthetic process"/>
    <property type="evidence" value="ECO:0007669"/>
    <property type="project" value="InterPro"/>
</dbReference>
<dbReference type="InterPro" id="IPR015422">
    <property type="entry name" value="PyrdxlP-dep_Trfase_small"/>
</dbReference>
<dbReference type="SMART" id="SM01294">
    <property type="entry name" value="PKS_PP_betabranch"/>
    <property type="match status" value="1"/>
</dbReference>
<proteinExistence type="predicted"/>
<dbReference type="InterPro" id="IPR036736">
    <property type="entry name" value="ACP-like_sf"/>
</dbReference>
<dbReference type="PROSITE" id="PS00455">
    <property type="entry name" value="AMP_BINDING"/>
    <property type="match status" value="1"/>
</dbReference>
<dbReference type="Pfam" id="PF00109">
    <property type="entry name" value="ketoacyl-synt"/>
    <property type="match status" value="1"/>
</dbReference>
<feature type="domain" description="Ketosynthase family 3 (KS3)" evidence="11">
    <location>
        <begin position="9"/>
        <end position="432"/>
    </location>
</feature>
<dbReference type="PATRIC" id="fig|884204.3.peg.5566"/>
<keyword evidence="3" id="KW-0597">Phosphoprotein</keyword>
<dbReference type="PANTHER" id="PTHR43775:SF37">
    <property type="entry name" value="SI:DKEY-61P9.11"/>
    <property type="match status" value="1"/>
</dbReference>
<dbReference type="InterPro" id="IPR001242">
    <property type="entry name" value="Condensation_dom"/>
</dbReference>
<dbReference type="SMART" id="SM00825">
    <property type="entry name" value="PKS_KS"/>
    <property type="match status" value="1"/>
</dbReference>
<keyword evidence="4" id="KW-0808">Transferase</keyword>
<dbReference type="InterPro" id="IPR020845">
    <property type="entry name" value="AMP-binding_CS"/>
</dbReference>
<feature type="compositionally biased region" description="Acidic residues" evidence="8">
    <location>
        <begin position="1599"/>
        <end position="1619"/>
    </location>
</feature>
<feature type="region of interest" description="Disordered" evidence="8">
    <location>
        <begin position="432"/>
        <end position="465"/>
    </location>
</feature>
<organism evidence="12 13">
    <name type="scientific">Burkholderia pseudomallei (strain 1026b)</name>
    <dbReference type="NCBI Taxonomy" id="884204"/>
    <lineage>
        <taxon>Bacteria</taxon>
        <taxon>Pseudomonadati</taxon>
        <taxon>Pseudomonadota</taxon>
        <taxon>Betaproteobacteria</taxon>
        <taxon>Burkholderiales</taxon>
        <taxon>Burkholderiaceae</taxon>
        <taxon>Burkholderia</taxon>
        <taxon>pseudomallei group</taxon>
    </lineage>
</organism>
<evidence type="ECO:0000313" key="13">
    <source>
        <dbReference type="Proteomes" id="UP000010087"/>
    </source>
</evidence>
<dbReference type="PROSITE" id="PS50075">
    <property type="entry name" value="CARRIER"/>
    <property type="match status" value="2"/>
</dbReference>
<feature type="region of interest" description="Disordered" evidence="8">
    <location>
        <begin position="1089"/>
        <end position="1156"/>
    </location>
</feature>
<dbReference type="RefSeq" id="WP_004553409.1">
    <property type="nucleotide sequence ID" value="NC_017832.1"/>
</dbReference>
<dbReference type="SUPFAM" id="SSF56801">
    <property type="entry name" value="Acetyl-CoA synthetase-like"/>
    <property type="match status" value="1"/>
</dbReference>
<dbReference type="FunFam" id="3.40.47.10:FF:000019">
    <property type="entry name" value="Polyketide synthase type I"/>
    <property type="match status" value="1"/>
</dbReference>
<evidence type="ECO:0000256" key="1">
    <source>
        <dbReference type="ARBA" id="ARBA00001957"/>
    </source>
</evidence>
<evidence type="ECO:0000259" key="11">
    <source>
        <dbReference type="PROSITE" id="PS52004"/>
    </source>
</evidence>
<dbReference type="SUPFAM" id="SSF53901">
    <property type="entry name" value="Thiolase-like"/>
    <property type="match status" value="1"/>
</dbReference>
<dbReference type="InterPro" id="IPR025110">
    <property type="entry name" value="AMP-bd_C"/>
</dbReference>
<dbReference type="InterPro" id="IPR018201">
    <property type="entry name" value="Ketoacyl_synth_AS"/>
</dbReference>
<dbReference type="Gene3D" id="3.30.559.10">
    <property type="entry name" value="Chloramphenicol acetyltransferase-like domain"/>
    <property type="match status" value="2"/>
</dbReference>
<keyword evidence="2" id="KW-0596">Phosphopantetheine</keyword>
<dbReference type="InterPro" id="IPR001227">
    <property type="entry name" value="Ac_transferase_dom_sf"/>
</dbReference>
<keyword evidence="9" id="KW-1133">Transmembrane helix</keyword>
<feature type="compositionally biased region" description="Gly residues" evidence="8">
    <location>
        <begin position="1123"/>
        <end position="1134"/>
    </location>
</feature>
<keyword evidence="6" id="KW-0663">Pyridoxal phosphate</keyword>
<dbReference type="PROSITE" id="PS00606">
    <property type="entry name" value="KS3_1"/>
    <property type="match status" value="1"/>
</dbReference>
<dbReference type="Gene3D" id="3.40.640.10">
    <property type="entry name" value="Type I PLP-dependent aspartate aminotransferase-like (Major domain)"/>
    <property type="match status" value="1"/>
</dbReference>
<dbReference type="GO" id="GO:0008483">
    <property type="term" value="F:transaminase activity"/>
    <property type="evidence" value="ECO:0007669"/>
    <property type="project" value="InterPro"/>
</dbReference>
<dbReference type="GO" id="GO:0031177">
    <property type="term" value="F:phosphopantetheine binding"/>
    <property type="evidence" value="ECO:0007669"/>
    <property type="project" value="InterPro"/>
</dbReference>
<feature type="domain" description="Carrier" evidence="10">
    <location>
        <begin position="2625"/>
        <end position="2699"/>
    </location>
</feature>
<dbReference type="InterPro" id="IPR050091">
    <property type="entry name" value="PKS_NRPS_Biosynth_Enz"/>
</dbReference>
<comment type="function">
    <text evidence="7">Involved in production of the polyketide antibiotic thailandamide.</text>
</comment>
<dbReference type="SMART" id="SM00827">
    <property type="entry name" value="PKS_AT"/>
    <property type="match status" value="1"/>
</dbReference>
<evidence type="ECO:0000256" key="6">
    <source>
        <dbReference type="ARBA" id="ARBA00022898"/>
    </source>
</evidence>
<dbReference type="InterPro" id="IPR014031">
    <property type="entry name" value="Ketoacyl_synth_C"/>
</dbReference>
<comment type="cofactor">
    <cofactor evidence="1">
        <name>pantetheine 4'-phosphate</name>
        <dbReference type="ChEBI" id="CHEBI:47942"/>
    </cofactor>
</comment>
<sequence>MNMDNPRRAEPIAIVGMGCVFPGAAGPAAFLELLRAGRVAVRDVPPERWDAAALHDPDPDAPGRILTRRAAMIDGAHGFDPEFFGLSRRDAREMDPRQRLMLKTAWWALEDAGMPGWGLAGRSVGVFLGASNGEFGGAHARLSAIGASTAAGHATSVLANRVSYLLGLTGPSLVVDTACSSSLVAVHLACAALRARECELAIAGGVSLMLRPDASVAFSRARMLAADGRSKPFSASADGYGRGEGAGAVVLKRLSDARRDGDRIVAIVLGSAVNHNGQSNGITAPSAPAQEALIRQAIEAAGVAPEQIDLVEAHGTGTLLGDPLEAKALGRVLGAIDGRAGALPIGSVKGNIGHLEAAAGIAGLIKLALALRHREILASAGFDAPNPHIDFRALNLTVPTARTPLPERARPAIGALSSFGFGGANAHLIAAAPPADQPDQPDRHDQPDQQDQLDQHDSPVRHAGAQTGAPWPALLVLSAASDSALNRLAAATAACARGDRPGAWRLARASHVARSPLRQRLAVVAADADTLAAALDRAASGGRDGVVARGAAPRRRPALAFLYAGQGAQFPGMAAGLLDGDTELRRTLEHASAITGLPIVDWLAAGGAALDRTDVTQPLMVALQVGLTRQWAAWGVAPDIVIGHSLGDYAAAVAAGALSFDAAMRVAALRGRLAATSARPGGMVAVAAGCDAVAPHLARGAAIAVDNGPAQLSVAGDAAALAETVRRLEAAGIAARPLPVSAAFHSPAMEPMLDAFRAALADVAMQPLRVPMVCNRTGAVLPAGTMLDAEFWVRHLREPVRFADGVRALAREGVALGLEIGPSAMLSRLAPLSAPTLSVVPSLARGTRDRDALLAAVGALWVAGVTPDWRAIDGPDRVHAELPLYPFDDAPFPLLADGTVAAGAIASSGAFGAREAGPAPSPPQASPSLPATPAVAAASASNAAARERALDIGAKLRDAIAEALETSPDRVDPTVPFIEMGADSLVLMAAARKIEAAFGVRIPMRAFFDELSTMEALATYLAAESPRPAAASDRAPAAPSSPGFVAQVVREQLALMRRQLDLLEGRRAAGEPEMPDDAARALRAEIARAERMGDRGEDGRREEGGSEEGRGEWHGGGKDGHGGGDGSGKGGDGSDTGRAVPAVRATRRANTVRDALSPRRQAHLDKLIGDYTRRTAGSRALAARYRDVMADSRASAGFRPSIKEMLYPIVCRSAAGATFEDVDGNRYLDLSMGFGVHLFGHAPDFVTAALRESLSRGLRLGPQADRAGEAAAVIARLSGQDRVAFVNSGSEAVMVALRLARTVTGRERVVIFRGAYHGHFDGVLADAADPADPAAGGAPLVPGVARGAVADTLVFDYGDPASVDTLAAQLGHVAAVLVEPVQSRRPDLQPAAFLRRLRALTEQAGALLIFDELITGFRIAAGGAQAHFGVKADLVAYGKILGGGLPIGALAGRADVMAAVDGGAWRYGDDSAPTAETTLFAGTFNKNPLSIDACVAVLTEIERRGDALYAQLNERSARLHARLEQALAGTPIGIARFGSVFRFVFGRNLDLFFYHLLLRGIYVWEGRTCFLSAAHTDADCDRLVAAVADAVAALRDGGMLDEGEGDHEGEVEGEVEGEGEGGPTADPAARDYAAPHADTDTHTHTDTLPMIRAQRQLAALAEMDPAGAVAYALPLLLALDGPLDAARLRDAVERAAARHDGLWAAMDPLSGTLRMMPPGRLTLAVQALDAAALDAQVRRRMAAPFDLKAPPLLRATLFAFADGTHALLLVGHHAALDGFSLQVLAADIAACYRGAPLPRAASLRRVLAAHRDAERDGRWAAARDGWRARLRDAPAGFDLDVAAPRPPMRALRGAREVRRIDAASARALRARAAAERTSLLAVMLAGFAWLLARHGAADVVIGVPYAGRALAGDGAQRVVGYCAHLLPIRLRAGAVDSVAALLAHTRAALIEALDHADYPFAHIVDDLALKRDPARPLLVPATFNVDRVPPALDFGEGVAARLRSPAVGAGRFDLACNVIDDGDALTVEFDHDEALYGGGRAQRLADEYLQLLEALAQGGERPLHDGAGHVARWATVVAAGRAEPLAVRWCRHLERAPQQVAVAVDGDARLSRAALDRWSDAVADAIEGAISGVRAGVIEGVIDGAVEDKIEGAAEAARASATAGPVALLLPRTEALPVAMLACWKAARAWLPIDPATPAERIAEMIRRAGCALVVRDAATAADGAIAPGCATLDLPPRAAAGRRAARRPWPAPNPEDVAYVLFTSGSTGRPKPVAVPHRALEWYVQGLLERLGLPSGLSCGLVSTFAADLGLTATLPALFDGGCLCIQSDAAARDPLLLAAVHRKRPVDLLKIVPSHLEALLAGAPDPLLLPRRVLVLGGERAGPGLLRRLAECAPPALRVMNHYGPTETTVGVAMGEWTRGADALRLDAPLAGAALVLLDDAGRRAPAGVRAQLYVGGPQVALGYPGCPDETAARFGARPASGVAGPLYATGDLGRLDADGTLTIVGRTDDQAKIRGYRVEPGEVAAALEGLPGVASAAVVAAEHPARGTVLVAYVAGDGAQADPASLALALHARLPDYMMPARIIPCRSLPLTANGKLDRGALPAPDWATHAPGEPASATVSSEAERVQATLVAVWRELFGRPDIGVHDEFFALGGDSILGIRMVARLHRDGLRLLASDLYRHPTIAALAPLIRPVDAQAEQGMLSGPVPLLPAQRRWLEIGAGLRPHANLSLLLELDAEVTPARVADAFARLLHQHDGLRMRARTDGGELVQTYGPPAPVPLHRVAAGHATPAALTRLQALADPAASPLVLGWLDGAPSRLLIVMHHWITDAVSCAILLDDLARLLRDPDAPLGPKTPSLRQWAQTLTERAASPDALAQLEYWTLSTSLPPPALPARSGGARGDAADGEWPGAPGAVGLTLSADETRDVTAGPAAQAGAETEDLLLAALALALGGRTGEPLLYVELEGHGRTPPDGLPEPARTIGWFTARHPAWFDLTGVPEAAAVAAVRAQRLTIPNRGADYGALRHLGPDHARDALAAGRRPAVSLNWLGQLAGIEHAPFRLVSWRPGCPLRGAERAADLPQPHALAVETMLIDGCLRIEFIYDAARFDAATIDTLAADYAAALLRLARERAAPPAPPPDSPGELDADDLAALAASR</sequence>
<dbReference type="Gene3D" id="3.90.1150.10">
    <property type="entry name" value="Aspartate Aminotransferase, domain 1"/>
    <property type="match status" value="1"/>
</dbReference>
<evidence type="ECO:0000313" key="12">
    <source>
        <dbReference type="EMBL" id="AFI69512.1"/>
    </source>
</evidence>
<feature type="compositionally biased region" description="Low complexity" evidence="8">
    <location>
        <begin position="1136"/>
        <end position="1155"/>
    </location>
</feature>
<dbReference type="Pfam" id="PF00501">
    <property type="entry name" value="AMP-binding"/>
    <property type="match status" value="1"/>
</dbReference>
<dbReference type="PROSITE" id="PS52004">
    <property type="entry name" value="KS3_2"/>
    <property type="match status" value="1"/>
</dbReference>
<dbReference type="SMART" id="SM00823">
    <property type="entry name" value="PKS_PP"/>
    <property type="match status" value="2"/>
</dbReference>
<evidence type="ECO:0000259" key="10">
    <source>
        <dbReference type="PROSITE" id="PS50075"/>
    </source>
</evidence>
<dbReference type="InterPro" id="IPR016035">
    <property type="entry name" value="Acyl_Trfase/lysoPLipase"/>
</dbReference>
<dbReference type="Proteomes" id="UP000010087">
    <property type="component" value="Chromosome 2"/>
</dbReference>
<dbReference type="Pfam" id="PF16197">
    <property type="entry name" value="KAsynt_C_assoc"/>
    <property type="match status" value="1"/>
</dbReference>
<dbReference type="GO" id="GO:0004312">
    <property type="term" value="F:fatty acid synthase activity"/>
    <property type="evidence" value="ECO:0007669"/>
    <property type="project" value="TreeGrafter"/>
</dbReference>
<dbReference type="Pfam" id="PF00698">
    <property type="entry name" value="Acyl_transf_1"/>
    <property type="match status" value="1"/>
</dbReference>
<dbReference type="InterPro" id="IPR006162">
    <property type="entry name" value="Ppantetheine_attach_site"/>
</dbReference>
<reference evidence="12 13" key="1">
    <citation type="journal article" date="2012" name="PLoS ONE">
        <title>Evolution of Burkholderia pseudomallei in recurrent melioidosis.</title>
        <authorList>
            <person name="Hayden H.S."/>
            <person name="Lim R."/>
            <person name="Brittnacher M.J."/>
            <person name="Sims E.H."/>
            <person name="Ramage E.R."/>
            <person name="Fong C."/>
            <person name="Wu Z."/>
            <person name="Crist E."/>
            <person name="Chang J."/>
            <person name="Zhou Y."/>
            <person name="Radey M."/>
            <person name="Rohmer L."/>
            <person name="Haugen E."/>
            <person name="Gillett W."/>
            <person name="Wuthiekanun V."/>
            <person name="Peacock S.J."/>
            <person name="Kaul R."/>
            <person name="Miller S.I."/>
            <person name="Manoil C."/>
            <person name="Jacobs M.A."/>
        </authorList>
    </citation>
    <scope>NUCLEOTIDE SEQUENCE [LARGE SCALE GENOMIC DNA]</scope>
    <source>
        <strain evidence="12 13">1026b</strain>
    </source>
</reference>
<dbReference type="CDD" id="cd00833">
    <property type="entry name" value="PKS"/>
    <property type="match status" value="1"/>
</dbReference>
<dbReference type="InterPro" id="IPR014030">
    <property type="entry name" value="Ketoacyl_synth_N"/>
</dbReference>
<dbReference type="InterPro" id="IPR005814">
    <property type="entry name" value="Aminotrans_3"/>
</dbReference>
<keyword evidence="5" id="KW-0479">Metal-binding</keyword>
<dbReference type="Pfam" id="PF13193">
    <property type="entry name" value="AMP-binding_C"/>
    <property type="match status" value="1"/>
</dbReference>
<feature type="transmembrane region" description="Helical" evidence="9">
    <location>
        <begin position="12"/>
        <end position="31"/>
    </location>
</feature>
<dbReference type="Gene3D" id="3.40.366.10">
    <property type="entry name" value="Malonyl-Coenzyme A Acyl Carrier Protein, domain 2"/>
    <property type="match status" value="1"/>
</dbReference>
<dbReference type="Pfam" id="PF00550">
    <property type="entry name" value="PP-binding"/>
    <property type="match status" value="2"/>
</dbReference>
<evidence type="ECO:0000256" key="8">
    <source>
        <dbReference type="SAM" id="MobiDB-lite"/>
    </source>
</evidence>
<gene>
    <name evidence="12" type="ordered locus">BP1026B_II1265</name>
</gene>
<evidence type="ECO:0000256" key="5">
    <source>
        <dbReference type="ARBA" id="ARBA00022723"/>
    </source>
</evidence>
<dbReference type="Gene3D" id="3.30.70.3290">
    <property type="match status" value="1"/>
</dbReference>
<dbReference type="InterPro" id="IPR014043">
    <property type="entry name" value="Acyl_transferase_dom"/>
</dbReference>
<feature type="compositionally biased region" description="Basic and acidic residues" evidence="8">
    <location>
        <begin position="440"/>
        <end position="460"/>
    </location>
</feature>
<dbReference type="InterPro" id="IPR009081">
    <property type="entry name" value="PP-bd_ACP"/>
</dbReference>
<keyword evidence="9" id="KW-0812">Transmembrane</keyword>
<dbReference type="InterPro" id="IPR045851">
    <property type="entry name" value="AMP-bd_C_sf"/>
</dbReference>
<feature type="region of interest" description="Disordered" evidence="8">
    <location>
        <begin position="1598"/>
        <end position="1628"/>
    </location>
</feature>
<dbReference type="InterPro" id="IPR032821">
    <property type="entry name" value="PKS_assoc"/>
</dbReference>
<dbReference type="Gene3D" id="3.30.300.30">
    <property type="match status" value="1"/>
</dbReference>
<dbReference type="Gene3D" id="3.30.559.30">
    <property type="entry name" value="Nonribosomal peptide synthetase, condensation domain"/>
    <property type="match status" value="2"/>
</dbReference>
<dbReference type="Pfam" id="PF00202">
    <property type="entry name" value="Aminotran_3"/>
    <property type="match status" value="1"/>
</dbReference>
<feature type="region of interest" description="Disordered" evidence="8">
    <location>
        <begin position="912"/>
        <end position="933"/>
    </location>
</feature>
<dbReference type="SUPFAM" id="SSF52777">
    <property type="entry name" value="CoA-dependent acyltransferases"/>
    <property type="match status" value="4"/>
</dbReference>
<dbReference type="InterPro" id="IPR016036">
    <property type="entry name" value="Malonyl_transacylase_ACP-bd"/>
</dbReference>
<dbReference type="GO" id="GO:0004315">
    <property type="term" value="F:3-oxoacyl-[acyl-carrier-protein] synthase activity"/>
    <property type="evidence" value="ECO:0007669"/>
    <property type="project" value="InterPro"/>
</dbReference>
<dbReference type="GO" id="GO:0046872">
    <property type="term" value="F:metal ion binding"/>
    <property type="evidence" value="ECO:0007669"/>
    <property type="project" value="UniProtKB-KW"/>
</dbReference>
<dbReference type="KEGG" id="bpz:BP1026B_II1265"/>
<dbReference type="SUPFAM" id="SSF55048">
    <property type="entry name" value="Probable ACP-binding domain of malonyl-CoA ACP transacylase"/>
    <property type="match status" value="1"/>
</dbReference>
<dbReference type="PANTHER" id="PTHR43775">
    <property type="entry name" value="FATTY ACID SYNTHASE"/>
    <property type="match status" value="1"/>
</dbReference>
<evidence type="ECO:0000256" key="4">
    <source>
        <dbReference type="ARBA" id="ARBA00022679"/>
    </source>
</evidence>
<dbReference type="GO" id="GO:0030170">
    <property type="term" value="F:pyridoxal phosphate binding"/>
    <property type="evidence" value="ECO:0007669"/>
    <property type="project" value="InterPro"/>
</dbReference>
<accession>A0A0H3HXH2</accession>
<evidence type="ECO:0000256" key="7">
    <source>
        <dbReference type="ARBA" id="ARBA00054155"/>
    </source>
</evidence>
<dbReference type="InterPro" id="IPR020841">
    <property type="entry name" value="PKS_Beta-ketoAc_synthase_dom"/>
</dbReference>
<dbReference type="InterPro" id="IPR016039">
    <property type="entry name" value="Thiolase-like"/>
</dbReference>
<dbReference type="Pfam" id="PF02801">
    <property type="entry name" value="Ketoacyl-synt_C"/>
    <property type="match status" value="1"/>
</dbReference>
<dbReference type="PROSITE" id="PS00012">
    <property type="entry name" value="PHOSPHOPANTETHEINE"/>
    <property type="match status" value="2"/>
</dbReference>
<dbReference type="SUPFAM" id="SSF47336">
    <property type="entry name" value="ACP-like"/>
    <property type="match status" value="2"/>
</dbReference>
<dbReference type="InterPro" id="IPR000873">
    <property type="entry name" value="AMP-dep_synth/lig_dom"/>
</dbReference>
<evidence type="ECO:0000256" key="3">
    <source>
        <dbReference type="ARBA" id="ARBA00022553"/>
    </source>
</evidence>
<dbReference type="InterPro" id="IPR015421">
    <property type="entry name" value="PyrdxlP-dep_Trfase_major"/>
</dbReference>
<name>A0A0H3HXH2_BURP2</name>
<dbReference type="EMBL" id="CP002834">
    <property type="protein sequence ID" value="AFI69512.1"/>
    <property type="molecule type" value="Genomic_DNA"/>
</dbReference>
<dbReference type="Gene3D" id="3.40.50.12780">
    <property type="entry name" value="N-terminal domain of ligase-like"/>
    <property type="match status" value="1"/>
</dbReference>
<feature type="domain" description="Carrier" evidence="10">
    <location>
        <begin position="947"/>
        <end position="1025"/>
    </location>
</feature>
<dbReference type="InterPro" id="IPR042099">
    <property type="entry name" value="ANL_N_sf"/>
</dbReference>
<dbReference type="Gene3D" id="3.40.47.10">
    <property type="match status" value="1"/>
</dbReference>
<protein>
    <submittedName>
        <fullName evidence="12">Polyketide synthase peptide synthetase fusion protein</fullName>
    </submittedName>
</protein>
<feature type="compositionally biased region" description="Basic and acidic residues" evidence="8">
    <location>
        <begin position="1089"/>
        <end position="1122"/>
    </location>
</feature>
<dbReference type="CDD" id="cd05930">
    <property type="entry name" value="A_NRPS"/>
    <property type="match status" value="1"/>
</dbReference>